<reference evidence="2" key="1">
    <citation type="journal article" date="2012" name="Mol. Plant Microbe Interact.">
        <title>A highly conserved effector in Fusarium oxysporum is required for full virulence on Arabidopsis.</title>
        <authorList>
            <person name="Thatcher L.F."/>
            <person name="Gardiner D.M."/>
            <person name="Kazan K."/>
            <person name="Manners J."/>
        </authorList>
    </citation>
    <scope>NUCLEOTIDE SEQUENCE [LARGE SCALE GENOMIC DNA]</scope>
    <source>
        <strain evidence="2">Fo5176</strain>
    </source>
</reference>
<evidence type="ECO:0000313" key="1">
    <source>
        <dbReference type="EnsemblFungi" id="FOXG_08826P0"/>
    </source>
</evidence>
<dbReference type="Proteomes" id="UP000002489">
    <property type="component" value="Unassembled WGS sequence"/>
</dbReference>
<proteinExistence type="predicted"/>
<accession>A0A0D2XXV7</accession>
<protein>
    <submittedName>
        <fullName evidence="1">Uncharacterized protein</fullName>
    </submittedName>
</protein>
<name>A0A0D2XXV7_FUSOF</name>
<sequence>MPHHLPFSWEIPPCPNLFQVISQHAWKTRVLWNKPNYSLKSLFQSQLAGTALVSVEVYIRTIKLAEDHRYFVRIIRRSQMSKWLPFAIGLYEQLHVALLIVDSDRNAREPVLTKES</sequence>
<reference evidence="1" key="2">
    <citation type="submission" date="2025-08" db="UniProtKB">
        <authorList>
            <consortium name="EnsemblFungi"/>
        </authorList>
    </citation>
    <scope>IDENTIFICATION</scope>
    <source>
        <strain evidence="1">4287 / CBS 123668 / FGSC 9935 / NRRL 34936</strain>
    </source>
</reference>
<evidence type="ECO:0000313" key="2">
    <source>
        <dbReference type="Proteomes" id="UP000002489"/>
    </source>
</evidence>
<dbReference type="EnsemblFungi" id="FOXG_08826T0">
    <property type="protein sequence ID" value="FOXG_08826P0"/>
    <property type="gene ID" value="FOXG_08826"/>
</dbReference>
<organism evidence="1 2">
    <name type="scientific">Fusarium oxysporum (strain Fo5176)</name>
    <name type="common">Fusarium vascular wilt</name>
    <dbReference type="NCBI Taxonomy" id="660025"/>
    <lineage>
        <taxon>Eukaryota</taxon>
        <taxon>Fungi</taxon>
        <taxon>Dikarya</taxon>
        <taxon>Ascomycota</taxon>
        <taxon>Pezizomycotina</taxon>
        <taxon>Sordariomycetes</taxon>
        <taxon>Hypocreomycetidae</taxon>
        <taxon>Hypocreales</taxon>
        <taxon>Nectriaceae</taxon>
        <taxon>Fusarium</taxon>
        <taxon>Fusarium oxysporum species complex</taxon>
    </lineage>
</organism>
<dbReference type="AlphaFoldDB" id="A0A0D2XXV7"/>